<evidence type="ECO:0000313" key="1">
    <source>
        <dbReference type="EMBL" id="EFQ22664.1"/>
    </source>
</evidence>
<evidence type="ECO:0000313" key="2">
    <source>
        <dbReference type="Proteomes" id="UP000005096"/>
    </source>
</evidence>
<reference evidence="1 2" key="1">
    <citation type="journal article" date="2010" name="Stand. Genomic Sci.">
        <title>Non-contiguous finished genome sequence of Aminomonas paucivorans type strain (GLU-3).</title>
        <authorList>
            <person name="Pitluck S."/>
            <person name="Yasawong M."/>
            <person name="Held B."/>
            <person name="Lapidus A."/>
            <person name="Nolan M."/>
            <person name="Copeland A."/>
            <person name="Lucas S."/>
            <person name="Del Rio T.G."/>
            <person name="Tice H."/>
            <person name="Cheng J.F."/>
            <person name="Chertkov O."/>
            <person name="Goodwin L."/>
            <person name="Tapia R."/>
            <person name="Han C."/>
            <person name="Liolios K."/>
            <person name="Ivanova N."/>
            <person name="Mavromatis K."/>
            <person name="Ovchinnikova G."/>
            <person name="Pati A."/>
            <person name="Chen A."/>
            <person name="Palaniappan K."/>
            <person name="Land M."/>
            <person name="Hauser L."/>
            <person name="Chang Y.J."/>
            <person name="Jeffries C.D."/>
            <person name="Pukall R."/>
            <person name="Spring S."/>
            <person name="Rohde M."/>
            <person name="Sikorski J."/>
            <person name="Goker M."/>
            <person name="Woyke T."/>
            <person name="Bristow J."/>
            <person name="Eisen J.A."/>
            <person name="Markowitz V."/>
            <person name="Hugenholtz P."/>
            <person name="Kyrpides N.C."/>
            <person name="Klenk H.P."/>
        </authorList>
    </citation>
    <scope>NUCLEOTIDE SEQUENCE [LARGE SCALE GENOMIC DNA]</scope>
    <source>
        <strain evidence="1 2">DSM 12260</strain>
    </source>
</reference>
<organism evidence="1 2">
    <name type="scientific">Aminomonas paucivorans DSM 12260</name>
    <dbReference type="NCBI Taxonomy" id="584708"/>
    <lineage>
        <taxon>Bacteria</taxon>
        <taxon>Thermotogati</taxon>
        <taxon>Synergistota</taxon>
        <taxon>Synergistia</taxon>
        <taxon>Synergistales</taxon>
        <taxon>Synergistaceae</taxon>
        <taxon>Aminomonas</taxon>
    </lineage>
</organism>
<dbReference type="Proteomes" id="UP000005096">
    <property type="component" value="Chromosome"/>
</dbReference>
<dbReference type="EMBL" id="CM001022">
    <property type="protein sequence ID" value="EFQ22664.1"/>
    <property type="molecule type" value="Genomic_DNA"/>
</dbReference>
<sequence>MLRGKVWGAAFLGLLCLSGVAWGEQCPGGVLRHYGVPGANFVRDDGTGLEVALLSRFAESLGVRYELVPVSPEEARALLGKGRLPGGFGRGCVLSGGLAAGVPEGTRASIPLFPFQFWLLAPGDSPLRGETSLGRTDWDIRVAKGKMKGRKVFALRDEVSAPLVESLRREGFRVEFAGEETADLLSRLRKDPEALAVLDAPRALLALSTWRDEVKRLGVLTPETGTRVLFPFQDEGLRGAFDAFAQGLWRDWSWARMARDSFPPVFNYYTPFFRRGNPEPAPLWLRPDPAYYPKKP</sequence>
<gene>
    <name evidence="1" type="ORF">Apau_0228</name>
</gene>
<dbReference type="eggNOG" id="COG0834">
    <property type="taxonomic scope" value="Bacteria"/>
</dbReference>
<dbReference type="OrthoDB" id="6371790at2"/>
<dbReference type="SUPFAM" id="SSF53850">
    <property type="entry name" value="Periplasmic binding protein-like II"/>
    <property type="match status" value="1"/>
</dbReference>
<dbReference type="PaxDb" id="584708-Apau_0228"/>
<dbReference type="STRING" id="584708.Apau_0228"/>
<proteinExistence type="predicted"/>
<protein>
    <submittedName>
        <fullName evidence="1">ABC transporter, periplasmic substrate-binding protein</fullName>
    </submittedName>
</protein>
<dbReference type="AlphaFoldDB" id="E3CXS1"/>
<keyword evidence="2" id="KW-1185">Reference proteome</keyword>
<dbReference type="HOGENOM" id="CLU_068019_0_0_0"/>
<dbReference type="RefSeq" id="WP_006299808.1">
    <property type="nucleotide sequence ID" value="NZ_CM001022.1"/>
</dbReference>
<accession>E3CXS1</accession>
<name>E3CXS1_9BACT</name>